<reference evidence="1" key="2">
    <citation type="journal article" date="2015" name="Fish Shellfish Immunol.">
        <title>Early steps in the European eel (Anguilla anguilla)-Vibrio vulnificus interaction in the gills: Role of the RtxA13 toxin.</title>
        <authorList>
            <person name="Callol A."/>
            <person name="Pajuelo D."/>
            <person name="Ebbesson L."/>
            <person name="Teles M."/>
            <person name="MacKenzie S."/>
            <person name="Amaro C."/>
        </authorList>
    </citation>
    <scope>NUCLEOTIDE SEQUENCE</scope>
</reference>
<dbReference type="EMBL" id="GBXM01018203">
    <property type="protein sequence ID" value="JAH90374.1"/>
    <property type="molecule type" value="Transcribed_RNA"/>
</dbReference>
<reference evidence="1" key="1">
    <citation type="submission" date="2014-11" db="EMBL/GenBank/DDBJ databases">
        <authorList>
            <person name="Amaro Gonzalez C."/>
        </authorList>
    </citation>
    <scope>NUCLEOTIDE SEQUENCE</scope>
</reference>
<protein>
    <submittedName>
        <fullName evidence="1">Uncharacterized protein</fullName>
    </submittedName>
</protein>
<proteinExistence type="predicted"/>
<organism evidence="1">
    <name type="scientific">Anguilla anguilla</name>
    <name type="common">European freshwater eel</name>
    <name type="synonym">Muraena anguilla</name>
    <dbReference type="NCBI Taxonomy" id="7936"/>
    <lineage>
        <taxon>Eukaryota</taxon>
        <taxon>Metazoa</taxon>
        <taxon>Chordata</taxon>
        <taxon>Craniata</taxon>
        <taxon>Vertebrata</taxon>
        <taxon>Euteleostomi</taxon>
        <taxon>Actinopterygii</taxon>
        <taxon>Neopterygii</taxon>
        <taxon>Teleostei</taxon>
        <taxon>Anguilliformes</taxon>
        <taxon>Anguillidae</taxon>
        <taxon>Anguilla</taxon>
    </lineage>
</organism>
<name>A0A0E9WJ01_ANGAN</name>
<dbReference type="AlphaFoldDB" id="A0A0E9WJ01"/>
<sequence>MSSNGLWNYSVYFIRSNLVLYENVLTMTCIF</sequence>
<evidence type="ECO:0000313" key="1">
    <source>
        <dbReference type="EMBL" id="JAH90374.1"/>
    </source>
</evidence>
<accession>A0A0E9WJ01</accession>